<dbReference type="EMBL" id="LJIW01000001">
    <property type="protein sequence ID" value="PNG97981.1"/>
    <property type="molecule type" value="Genomic_DNA"/>
</dbReference>
<dbReference type="PANTHER" id="PTHR36834">
    <property type="entry name" value="MEMBRANE PROTEIN-RELATED"/>
    <property type="match status" value="1"/>
</dbReference>
<feature type="transmembrane region" description="Helical" evidence="2">
    <location>
        <begin position="12"/>
        <end position="33"/>
    </location>
</feature>
<dbReference type="PANTHER" id="PTHR36834:SF1">
    <property type="entry name" value="INTEGRAL MEMBRANE PROTEIN"/>
    <property type="match status" value="1"/>
</dbReference>
<dbReference type="Proteomes" id="UP000236520">
    <property type="component" value="Unassembled WGS sequence"/>
</dbReference>
<feature type="region of interest" description="Disordered" evidence="1">
    <location>
        <begin position="159"/>
        <end position="191"/>
    </location>
</feature>
<reference evidence="4 5" key="1">
    <citation type="submission" date="2015-09" db="EMBL/GenBank/DDBJ databases">
        <title>Genome sequence, genome mining and natural product profiling of a biocontrol bacterium Streptomyces malaysiensis F913.</title>
        <authorList>
            <person name="Xu Y."/>
            <person name="Wei J."/>
            <person name="Xie J."/>
            <person name="Li T."/>
            <person name="Zhou Z."/>
        </authorList>
    </citation>
    <scope>NUCLEOTIDE SEQUENCE [LARGE SCALE GENOMIC DNA]</scope>
    <source>
        <strain evidence="4 5">F913</strain>
    </source>
</reference>
<feature type="transmembrane region" description="Helical" evidence="2">
    <location>
        <begin position="127"/>
        <end position="149"/>
    </location>
</feature>
<dbReference type="AlphaFoldDB" id="A0A2J7ZCI0"/>
<protein>
    <recommendedName>
        <fullName evidence="3">VanZ-like domain-containing protein</fullName>
    </recommendedName>
</protein>
<dbReference type="InterPro" id="IPR053150">
    <property type="entry name" value="Teicoplanin_resist-assoc"/>
</dbReference>
<dbReference type="Pfam" id="PF04892">
    <property type="entry name" value="VanZ"/>
    <property type="match status" value="1"/>
</dbReference>
<comment type="caution">
    <text evidence="4">The sequence shown here is derived from an EMBL/GenBank/DDBJ whole genome shotgun (WGS) entry which is preliminary data.</text>
</comment>
<evidence type="ECO:0000256" key="2">
    <source>
        <dbReference type="SAM" id="Phobius"/>
    </source>
</evidence>
<evidence type="ECO:0000259" key="3">
    <source>
        <dbReference type="Pfam" id="PF04892"/>
    </source>
</evidence>
<keyword evidence="2" id="KW-1133">Transmembrane helix</keyword>
<evidence type="ECO:0000313" key="4">
    <source>
        <dbReference type="EMBL" id="PNG97981.1"/>
    </source>
</evidence>
<accession>A0A2J7ZCI0</accession>
<keyword evidence="5" id="KW-1185">Reference proteome</keyword>
<organism evidence="4 5">
    <name type="scientific">Streptomyces malaysiensis</name>
    <dbReference type="NCBI Taxonomy" id="92644"/>
    <lineage>
        <taxon>Bacteria</taxon>
        <taxon>Bacillati</taxon>
        <taxon>Actinomycetota</taxon>
        <taxon>Actinomycetes</taxon>
        <taxon>Kitasatosporales</taxon>
        <taxon>Streptomycetaceae</taxon>
        <taxon>Streptomyces</taxon>
        <taxon>Streptomyces violaceusniger group</taxon>
    </lineage>
</organism>
<feature type="transmembrane region" description="Helical" evidence="2">
    <location>
        <begin position="96"/>
        <end position="115"/>
    </location>
</feature>
<dbReference type="GeneID" id="303176281"/>
<feature type="transmembrane region" description="Helical" evidence="2">
    <location>
        <begin position="63"/>
        <end position="84"/>
    </location>
</feature>
<evidence type="ECO:0000256" key="1">
    <source>
        <dbReference type="SAM" id="MobiDB-lite"/>
    </source>
</evidence>
<evidence type="ECO:0000313" key="5">
    <source>
        <dbReference type="Proteomes" id="UP000236520"/>
    </source>
</evidence>
<proteinExistence type="predicted"/>
<dbReference type="InterPro" id="IPR006976">
    <property type="entry name" value="VanZ-like"/>
</dbReference>
<sequence length="191" mass="20321">MQGPFGRRAAFRYRAAGFLLLVAHLSFVCWLTLRPVNVPWVSPATLEPLATIRADLALSPWSAARSIGGGLLLLAPLGVLLPLAAGRVEVYPLASLVRTAFTGAMVALGVALLRSEVTGQIMNMDSVLLNTAGVVLAHLLVVPAVRACLRRRAYRRRTAPLPRDDGAQAPTPTIPRVGIAPWSDVSSGTRT</sequence>
<keyword evidence="2" id="KW-0472">Membrane</keyword>
<feature type="domain" description="VanZ-like" evidence="3">
    <location>
        <begin position="22"/>
        <end position="141"/>
    </location>
</feature>
<gene>
    <name evidence="4" type="ORF">SMF913_14006</name>
</gene>
<keyword evidence="2" id="KW-0812">Transmembrane</keyword>
<name>A0A2J7ZCI0_STRMQ</name>
<dbReference type="RefSeq" id="WP_069870298.1">
    <property type="nucleotide sequence ID" value="NZ_BAAAHF010000043.1"/>
</dbReference>